<dbReference type="EMBL" id="JBHUMK010000031">
    <property type="protein sequence ID" value="MFD2609223.1"/>
    <property type="molecule type" value="Genomic_DNA"/>
</dbReference>
<evidence type="ECO:0000313" key="1">
    <source>
        <dbReference type="EMBL" id="MFD2609223.1"/>
    </source>
</evidence>
<proteinExistence type="predicted"/>
<organism evidence="1 2">
    <name type="scientific">Deinococcus taklimakanensis</name>
    <dbReference type="NCBI Taxonomy" id="536443"/>
    <lineage>
        <taxon>Bacteria</taxon>
        <taxon>Thermotogati</taxon>
        <taxon>Deinococcota</taxon>
        <taxon>Deinococci</taxon>
        <taxon>Deinococcales</taxon>
        <taxon>Deinococcaceae</taxon>
        <taxon>Deinococcus</taxon>
    </lineage>
</organism>
<dbReference type="Proteomes" id="UP001597475">
    <property type="component" value="Unassembled WGS sequence"/>
</dbReference>
<comment type="caution">
    <text evidence="1">The sequence shown here is derived from an EMBL/GenBank/DDBJ whole genome shotgun (WGS) entry which is preliminary data.</text>
</comment>
<sequence>MTNFSPAPTSLRIPLPSGPATFHALSTDHYPWAELTAELDSRREQGFTGVLDVQQGGRWARFLLGPEQLRGFTTGGQAVSLAAAMRAMPRAQVTLTPLDAGVCDLVWAFRVGNPAPRTLLWPGARQTLETSLFTGALIAPSGRSYWRAGQVLAGSLPALGEACAALEPDQEFDRGGTLLFWQEVMGVLARHTDLNALWSQARVVLTDAHPCLDPFTQEVVWEAETLRVDDALSVTELNAAMTAGVKLIAQRGAVRLADLPLNHLARRPEWHALFGRPA</sequence>
<protein>
    <submittedName>
        <fullName evidence="1">Uncharacterized protein</fullName>
    </submittedName>
</protein>
<evidence type="ECO:0000313" key="2">
    <source>
        <dbReference type="Proteomes" id="UP001597475"/>
    </source>
</evidence>
<accession>A0ABW5P4A0</accession>
<keyword evidence="2" id="KW-1185">Reference proteome</keyword>
<reference evidence="2" key="1">
    <citation type="journal article" date="2019" name="Int. J. Syst. Evol. Microbiol.">
        <title>The Global Catalogue of Microorganisms (GCM) 10K type strain sequencing project: providing services to taxonomists for standard genome sequencing and annotation.</title>
        <authorList>
            <consortium name="The Broad Institute Genomics Platform"/>
            <consortium name="The Broad Institute Genome Sequencing Center for Infectious Disease"/>
            <person name="Wu L."/>
            <person name="Ma J."/>
        </authorList>
    </citation>
    <scope>NUCLEOTIDE SEQUENCE [LARGE SCALE GENOMIC DNA]</scope>
    <source>
        <strain evidence="2">KCTC 33842</strain>
    </source>
</reference>
<gene>
    <name evidence="1" type="ORF">ACFSR9_07195</name>
</gene>
<name>A0ABW5P4A0_9DEIO</name>
<dbReference type="RefSeq" id="WP_386844422.1">
    <property type="nucleotide sequence ID" value="NZ_JBHUMK010000031.1"/>
</dbReference>